<evidence type="ECO:0008006" key="3">
    <source>
        <dbReference type="Google" id="ProtNLM"/>
    </source>
</evidence>
<dbReference type="EMBL" id="JAUJWV010000001">
    <property type="protein sequence ID" value="MDN7240323.1"/>
    <property type="molecule type" value="Genomic_DNA"/>
</dbReference>
<dbReference type="PROSITE" id="PS51257">
    <property type="entry name" value="PROKAR_LIPOPROTEIN"/>
    <property type="match status" value="1"/>
</dbReference>
<sequence length="126" mass="13272">MKKASFLLTATLLLAACGGEQSAEVEQDTEEVMKQEAIEIDFVAANDDSIPAGTIVKAQGIATPITGTEIGDEFLLTPKVAEGEESYVVSNNSKVEIQDGQEITVYGSYDGKTDSGAPKITATIIE</sequence>
<dbReference type="Proteomes" id="UP001172055">
    <property type="component" value="Unassembled WGS sequence"/>
</dbReference>
<dbReference type="RefSeq" id="WP_301722345.1">
    <property type="nucleotide sequence ID" value="NZ_JAUJWV010000001.1"/>
</dbReference>
<reference evidence="1 2" key="1">
    <citation type="submission" date="2023-06" db="EMBL/GenBank/DDBJ databases">
        <title>Novel species in genus Planococcus.</title>
        <authorList>
            <person name="Ning S."/>
        </authorList>
    </citation>
    <scope>NUCLEOTIDE SEQUENCE [LARGE SCALE GENOMIC DNA]</scope>
    <source>
        <strain evidence="1 2">N028</strain>
    </source>
</reference>
<accession>A0ABT8MY01</accession>
<protein>
    <recommendedName>
        <fullName evidence="3">Lipoprotein</fullName>
    </recommendedName>
</protein>
<keyword evidence="2" id="KW-1185">Reference proteome</keyword>
<name>A0ABT8MY01_9BACL</name>
<evidence type="ECO:0000313" key="2">
    <source>
        <dbReference type="Proteomes" id="UP001172055"/>
    </source>
</evidence>
<gene>
    <name evidence="1" type="ORF">QWY14_00910</name>
</gene>
<comment type="caution">
    <text evidence="1">The sequence shown here is derived from an EMBL/GenBank/DDBJ whole genome shotgun (WGS) entry which is preliminary data.</text>
</comment>
<organism evidence="1 2">
    <name type="scientific">Planococcus shixiaomingii</name>
    <dbReference type="NCBI Taxonomy" id="3058393"/>
    <lineage>
        <taxon>Bacteria</taxon>
        <taxon>Bacillati</taxon>
        <taxon>Bacillota</taxon>
        <taxon>Bacilli</taxon>
        <taxon>Bacillales</taxon>
        <taxon>Caryophanaceae</taxon>
        <taxon>Planococcus</taxon>
    </lineage>
</organism>
<proteinExistence type="predicted"/>
<evidence type="ECO:0000313" key="1">
    <source>
        <dbReference type="EMBL" id="MDN7240323.1"/>
    </source>
</evidence>